<feature type="compositionally biased region" description="Polar residues" evidence="8">
    <location>
        <begin position="76"/>
        <end position="86"/>
    </location>
</feature>
<dbReference type="PANTHER" id="PTHR19818:SF139">
    <property type="entry name" value="PAIR-RULE PROTEIN ODD-PAIRED"/>
    <property type="match status" value="1"/>
</dbReference>
<sequence>MGRYLCQLCYTIVNYGEKHPCFDYENDDNVYSLPEQGESNKMDTKHGELTANSKDNSVVIFTEEQQNNAENADQFNTGLSESQRQFSLRDASKTRGRSNSFSSMVSDTEQGNPPNTLISGNLFNVHSRVVNSTENQTTCLLNLSENFEPAYRCQGNIRGASKRKSRRPVLWERNKGKTTDSTSFQATTNEMCENLHEEGIWHSFTEGEICFSKSVEYVPQKSQFHSKKDSAAPNFPTDFALPPRFTETRQDVIKLSGDDIYRDAHFNSNTSIPKSNTCNYKGNLSSKNIPVSTGFCEKISIVREQMLENDDEGAPHQRTSEVASKGVKNISNILPENAVSLASMSDADPIAGHLRMNSEAQWRNEYGNIFCPKCGKRFSREAHLVVHYRTHTGEKPYECPICKKAFSDSSNREKHYKNVHNKK</sequence>
<evidence type="ECO:0000256" key="7">
    <source>
        <dbReference type="PROSITE-ProRule" id="PRU00042"/>
    </source>
</evidence>
<dbReference type="GO" id="GO:0045944">
    <property type="term" value="P:positive regulation of transcription by RNA polymerase II"/>
    <property type="evidence" value="ECO:0007669"/>
    <property type="project" value="UniProtKB-ARBA"/>
</dbReference>
<feature type="region of interest" description="Disordered" evidence="8">
    <location>
        <begin position="76"/>
        <end position="115"/>
    </location>
</feature>
<reference evidence="10 11" key="1">
    <citation type="journal article" date="2019" name="Sci. Rep.">
        <title>Orb-weaving spider Araneus ventricosus genome elucidates the spidroin gene catalogue.</title>
        <authorList>
            <person name="Kono N."/>
            <person name="Nakamura H."/>
            <person name="Ohtoshi R."/>
            <person name="Moran D.A.P."/>
            <person name="Shinohara A."/>
            <person name="Yoshida Y."/>
            <person name="Fujiwara M."/>
            <person name="Mori M."/>
            <person name="Tomita M."/>
            <person name="Arakawa K."/>
        </authorList>
    </citation>
    <scope>NUCLEOTIDE SEQUENCE [LARGE SCALE GENOMIC DNA]</scope>
</reference>
<dbReference type="Gene3D" id="3.30.160.60">
    <property type="entry name" value="Classic Zinc Finger"/>
    <property type="match status" value="2"/>
</dbReference>
<evidence type="ECO:0000256" key="1">
    <source>
        <dbReference type="ARBA" id="ARBA00004123"/>
    </source>
</evidence>
<comment type="subcellular location">
    <subcellularLocation>
        <location evidence="1">Nucleus</location>
    </subcellularLocation>
</comment>
<accession>A0A4Y2T929</accession>
<dbReference type="PROSITE" id="PS50157">
    <property type="entry name" value="ZINC_FINGER_C2H2_2"/>
    <property type="match status" value="2"/>
</dbReference>
<evidence type="ECO:0000313" key="10">
    <source>
        <dbReference type="EMBL" id="GBN97082.1"/>
    </source>
</evidence>
<keyword evidence="2" id="KW-0479">Metal-binding</keyword>
<feature type="compositionally biased region" description="Polar residues" evidence="8">
    <location>
        <begin position="97"/>
        <end position="115"/>
    </location>
</feature>
<evidence type="ECO:0000256" key="2">
    <source>
        <dbReference type="ARBA" id="ARBA00022723"/>
    </source>
</evidence>
<evidence type="ECO:0000256" key="4">
    <source>
        <dbReference type="ARBA" id="ARBA00022771"/>
    </source>
</evidence>
<dbReference type="GO" id="GO:0008270">
    <property type="term" value="F:zinc ion binding"/>
    <property type="evidence" value="ECO:0007669"/>
    <property type="project" value="UniProtKB-KW"/>
</dbReference>
<dbReference type="InterPro" id="IPR036236">
    <property type="entry name" value="Znf_C2H2_sf"/>
</dbReference>
<evidence type="ECO:0000256" key="8">
    <source>
        <dbReference type="SAM" id="MobiDB-lite"/>
    </source>
</evidence>
<comment type="caution">
    <text evidence="10">The sequence shown here is derived from an EMBL/GenBank/DDBJ whole genome shotgun (WGS) entry which is preliminary data.</text>
</comment>
<dbReference type="SUPFAM" id="SSF57667">
    <property type="entry name" value="beta-beta-alpha zinc fingers"/>
    <property type="match status" value="1"/>
</dbReference>
<protein>
    <recommendedName>
        <fullName evidence="9">C2H2-type domain-containing protein</fullName>
    </recommendedName>
</protein>
<keyword evidence="11" id="KW-1185">Reference proteome</keyword>
<dbReference type="OrthoDB" id="6077919at2759"/>
<evidence type="ECO:0000256" key="5">
    <source>
        <dbReference type="ARBA" id="ARBA00022833"/>
    </source>
</evidence>
<dbReference type="Proteomes" id="UP000499080">
    <property type="component" value="Unassembled WGS sequence"/>
</dbReference>
<keyword evidence="3" id="KW-0677">Repeat</keyword>
<dbReference type="EMBL" id="BGPR01026955">
    <property type="protein sequence ID" value="GBN97082.1"/>
    <property type="molecule type" value="Genomic_DNA"/>
</dbReference>
<dbReference type="InterPro" id="IPR013087">
    <property type="entry name" value="Znf_C2H2_type"/>
</dbReference>
<dbReference type="AlphaFoldDB" id="A0A4Y2T929"/>
<dbReference type="Pfam" id="PF00096">
    <property type="entry name" value="zf-C2H2"/>
    <property type="match status" value="2"/>
</dbReference>
<evidence type="ECO:0000313" key="11">
    <source>
        <dbReference type="Proteomes" id="UP000499080"/>
    </source>
</evidence>
<dbReference type="FunFam" id="3.30.160.60:FF:001498">
    <property type="entry name" value="Zinc finger protein 404"/>
    <property type="match status" value="1"/>
</dbReference>
<proteinExistence type="predicted"/>
<dbReference type="GO" id="GO:0000981">
    <property type="term" value="F:DNA-binding transcription factor activity, RNA polymerase II-specific"/>
    <property type="evidence" value="ECO:0007669"/>
    <property type="project" value="TreeGrafter"/>
</dbReference>
<dbReference type="PANTHER" id="PTHR19818">
    <property type="entry name" value="ZINC FINGER PROTEIN ZIC AND GLI"/>
    <property type="match status" value="1"/>
</dbReference>
<dbReference type="GO" id="GO:0000978">
    <property type="term" value="F:RNA polymerase II cis-regulatory region sequence-specific DNA binding"/>
    <property type="evidence" value="ECO:0007669"/>
    <property type="project" value="TreeGrafter"/>
</dbReference>
<dbReference type="InterPro" id="IPR050329">
    <property type="entry name" value="GLI_C2H2-zinc-finger"/>
</dbReference>
<organism evidence="10 11">
    <name type="scientific">Araneus ventricosus</name>
    <name type="common">Orbweaver spider</name>
    <name type="synonym">Epeira ventricosa</name>
    <dbReference type="NCBI Taxonomy" id="182803"/>
    <lineage>
        <taxon>Eukaryota</taxon>
        <taxon>Metazoa</taxon>
        <taxon>Ecdysozoa</taxon>
        <taxon>Arthropoda</taxon>
        <taxon>Chelicerata</taxon>
        <taxon>Arachnida</taxon>
        <taxon>Araneae</taxon>
        <taxon>Araneomorphae</taxon>
        <taxon>Entelegynae</taxon>
        <taxon>Araneoidea</taxon>
        <taxon>Araneidae</taxon>
        <taxon>Araneus</taxon>
    </lineage>
</organism>
<keyword evidence="6" id="KW-0539">Nucleus</keyword>
<keyword evidence="4 7" id="KW-0863">Zinc-finger</keyword>
<feature type="domain" description="C2H2-type" evidence="9">
    <location>
        <begin position="397"/>
        <end position="423"/>
    </location>
</feature>
<gene>
    <name evidence="10" type="ORF">AVEN_44568_1</name>
</gene>
<evidence type="ECO:0000259" key="9">
    <source>
        <dbReference type="PROSITE" id="PS50157"/>
    </source>
</evidence>
<evidence type="ECO:0000256" key="3">
    <source>
        <dbReference type="ARBA" id="ARBA00022737"/>
    </source>
</evidence>
<evidence type="ECO:0000256" key="6">
    <source>
        <dbReference type="ARBA" id="ARBA00023242"/>
    </source>
</evidence>
<dbReference type="GO" id="GO:0005634">
    <property type="term" value="C:nucleus"/>
    <property type="evidence" value="ECO:0007669"/>
    <property type="project" value="UniProtKB-SubCell"/>
</dbReference>
<dbReference type="FunFam" id="3.30.160.60:FF:000176">
    <property type="entry name" value="zinc finger protein 70"/>
    <property type="match status" value="1"/>
</dbReference>
<dbReference type="SMART" id="SM00355">
    <property type="entry name" value="ZnF_C2H2"/>
    <property type="match status" value="2"/>
</dbReference>
<name>A0A4Y2T929_ARAVE</name>
<feature type="domain" description="C2H2-type" evidence="9">
    <location>
        <begin position="369"/>
        <end position="396"/>
    </location>
</feature>
<keyword evidence="5" id="KW-0862">Zinc</keyword>
<dbReference type="PROSITE" id="PS00028">
    <property type="entry name" value="ZINC_FINGER_C2H2_1"/>
    <property type="match status" value="2"/>
</dbReference>